<sequence length="91" mass="9786">FWAGSCPVLVLLWDENVIELRVTKAGRHQHWRRERLRLLQLEGDSVSVGVAAMTKEGSCIVSGEGIEEMVAVGEGNAGDEGGCNIDDGSDC</sequence>
<reference evidence="1 2" key="1">
    <citation type="journal article" date="2014" name="Agronomy (Basel)">
        <title>A Draft Genome Sequence for Ensete ventricosum, the Drought-Tolerant Tree Against Hunger.</title>
        <authorList>
            <person name="Harrison J."/>
            <person name="Moore K.A."/>
            <person name="Paszkiewicz K."/>
            <person name="Jones T."/>
            <person name="Grant M."/>
            <person name="Ambacheew D."/>
            <person name="Muzemil S."/>
            <person name="Studholme D.J."/>
        </authorList>
    </citation>
    <scope>NUCLEOTIDE SEQUENCE [LARGE SCALE GENOMIC DNA]</scope>
</reference>
<comment type="caution">
    <text evidence="1">The sequence shown here is derived from an EMBL/GenBank/DDBJ whole genome shotgun (WGS) entry which is preliminary data.</text>
</comment>
<organism evidence="1 2">
    <name type="scientific">Ensete ventricosum</name>
    <name type="common">Abyssinian banana</name>
    <name type="synonym">Musa ensete</name>
    <dbReference type="NCBI Taxonomy" id="4639"/>
    <lineage>
        <taxon>Eukaryota</taxon>
        <taxon>Viridiplantae</taxon>
        <taxon>Streptophyta</taxon>
        <taxon>Embryophyta</taxon>
        <taxon>Tracheophyta</taxon>
        <taxon>Spermatophyta</taxon>
        <taxon>Magnoliopsida</taxon>
        <taxon>Liliopsida</taxon>
        <taxon>Zingiberales</taxon>
        <taxon>Musaceae</taxon>
        <taxon>Ensete</taxon>
    </lineage>
</organism>
<feature type="non-terminal residue" evidence="1">
    <location>
        <position position="1"/>
    </location>
</feature>
<protein>
    <submittedName>
        <fullName evidence="1">Uncharacterized protein</fullName>
    </submittedName>
</protein>
<proteinExistence type="predicted"/>
<dbReference type="EMBL" id="AMZH03020217">
    <property type="protein sequence ID" value="RRT39404.1"/>
    <property type="molecule type" value="Genomic_DNA"/>
</dbReference>
<accession>A0A426XIY1</accession>
<name>A0A426XIY1_ENSVE</name>
<evidence type="ECO:0000313" key="2">
    <source>
        <dbReference type="Proteomes" id="UP000287651"/>
    </source>
</evidence>
<dbReference type="Proteomes" id="UP000287651">
    <property type="component" value="Unassembled WGS sequence"/>
</dbReference>
<gene>
    <name evidence="1" type="ORF">B296_00048332</name>
</gene>
<evidence type="ECO:0000313" key="1">
    <source>
        <dbReference type="EMBL" id="RRT39404.1"/>
    </source>
</evidence>
<dbReference type="AlphaFoldDB" id="A0A426XIY1"/>